<name>A0A543F8H3_9NOCA</name>
<sequence>MAPLSPTVARRELMLRIGRRRKQNDVSVSAIAKELGFSISYWSKVEKERVLAESKLDELMKLLDFDAAEREELHELRDIARQRGWWTSYSGLLSDEISRLYGLEHGADSVRTYESILIPGLLQTADYARALIANDRARIRQVEIERLVEIRLRRQQRLQGPDPLRVTAIVNEAALTQQIGGPEVMFDQVRHLATLLEEHMDTIDLRIIPFEATGGGLLGGATFHLLGFDKSVPPDVAWTETLVHHGVIEDTEPVRHLDTLFANAMAEQALSREESFAALKRKMSGASGGAR</sequence>
<dbReference type="Pfam" id="PF13560">
    <property type="entry name" value="HTH_31"/>
    <property type="match status" value="1"/>
</dbReference>
<comment type="caution">
    <text evidence="2">The sequence shown here is derived from an EMBL/GenBank/DDBJ whole genome shotgun (WGS) entry which is preliminary data.</text>
</comment>
<evidence type="ECO:0000313" key="3">
    <source>
        <dbReference type="Proteomes" id="UP000316331"/>
    </source>
</evidence>
<keyword evidence="3" id="KW-1185">Reference proteome</keyword>
<dbReference type="RefSeq" id="WP_141808483.1">
    <property type="nucleotide sequence ID" value="NZ_VFPG01000001.1"/>
</dbReference>
<dbReference type="SUPFAM" id="SSF47413">
    <property type="entry name" value="lambda repressor-like DNA-binding domains"/>
    <property type="match status" value="1"/>
</dbReference>
<dbReference type="AlphaFoldDB" id="A0A543F8H3"/>
<dbReference type="SMART" id="SM00530">
    <property type="entry name" value="HTH_XRE"/>
    <property type="match status" value="1"/>
</dbReference>
<dbReference type="InterPro" id="IPR001387">
    <property type="entry name" value="Cro/C1-type_HTH"/>
</dbReference>
<dbReference type="Pfam" id="PF19054">
    <property type="entry name" value="DUF5753"/>
    <property type="match status" value="1"/>
</dbReference>
<dbReference type="GO" id="GO:0003677">
    <property type="term" value="F:DNA binding"/>
    <property type="evidence" value="ECO:0007669"/>
    <property type="project" value="InterPro"/>
</dbReference>
<dbReference type="InterPro" id="IPR043917">
    <property type="entry name" value="DUF5753"/>
</dbReference>
<evidence type="ECO:0000259" key="1">
    <source>
        <dbReference type="SMART" id="SM00530"/>
    </source>
</evidence>
<dbReference type="EMBL" id="VFPG01000001">
    <property type="protein sequence ID" value="TQM30134.1"/>
    <property type="molecule type" value="Genomic_DNA"/>
</dbReference>
<organism evidence="2 3">
    <name type="scientific">Nocardia bhagyanarayanae</name>
    <dbReference type="NCBI Taxonomy" id="1215925"/>
    <lineage>
        <taxon>Bacteria</taxon>
        <taxon>Bacillati</taxon>
        <taxon>Actinomycetota</taxon>
        <taxon>Actinomycetes</taxon>
        <taxon>Mycobacteriales</taxon>
        <taxon>Nocardiaceae</taxon>
        <taxon>Nocardia</taxon>
    </lineage>
</organism>
<proteinExistence type="predicted"/>
<dbReference type="InterPro" id="IPR010982">
    <property type="entry name" value="Lambda_DNA-bd_dom_sf"/>
</dbReference>
<accession>A0A543F8H3</accession>
<dbReference type="Proteomes" id="UP000316331">
    <property type="component" value="Unassembled WGS sequence"/>
</dbReference>
<reference evidence="2 3" key="1">
    <citation type="submission" date="2019-06" db="EMBL/GenBank/DDBJ databases">
        <title>Sequencing the genomes of 1000 actinobacteria strains.</title>
        <authorList>
            <person name="Klenk H.-P."/>
        </authorList>
    </citation>
    <scope>NUCLEOTIDE SEQUENCE [LARGE SCALE GENOMIC DNA]</scope>
    <source>
        <strain evidence="2 3">DSM 103495</strain>
    </source>
</reference>
<feature type="domain" description="HTH cro/C1-type" evidence="1">
    <location>
        <begin position="16"/>
        <end position="70"/>
    </location>
</feature>
<gene>
    <name evidence="2" type="ORF">FB390_1750</name>
</gene>
<dbReference type="OrthoDB" id="4285266at2"/>
<evidence type="ECO:0000313" key="2">
    <source>
        <dbReference type="EMBL" id="TQM30134.1"/>
    </source>
</evidence>
<protein>
    <submittedName>
        <fullName evidence="2">Helix-turn-helix protein</fullName>
    </submittedName>
</protein>